<comment type="caution">
    <text evidence="2">The sequence shown here is derived from an EMBL/GenBank/DDBJ whole genome shotgun (WGS) entry which is preliminary data.</text>
</comment>
<dbReference type="EMBL" id="JAWDGP010004054">
    <property type="protein sequence ID" value="KAK3768491.1"/>
    <property type="molecule type" value="Genomic_DNA"/>
</dbReference>
<dbReference type="AlphaFoldDB" id="A0AAE0ZGS7"/>
<feature type="compositionally biased region" description="Basic and acidic residues" evidence="1">
    <location>
        <begin position="31"/>
        <end position="52"/>
    </location>
</feature>
<feature type="region of interest" description="Disordered" evidence="1">
    <location>
        <begin position="1"/>
        <end position="54"/>
    </location>
</feature>
<evidence type="ECO:0000313" key="3">
    <source>
        <dbReference type="Proteomes" id="UP001283361"/>
    </source>
</evidence>
<organism evidence="2 3">
    <name type="scientific">Elysia crispata</name>
    <name type="common">lettuce slug</name>
    <dbReference type="NCBI Taxonomy" id="231223"/>
    <lineage>
        <taxon>Eukaryota</taxon>
        <taxon>Metazoa</taxon>
        <taxon>Spiralia</taxon>
        <taxon>Lophotrochozoa</taxon>
        <taxon>Mollusca</taxon>
        <taxon>Gastropoda</taxon>
        <taxon>Heterobranchia</taxon>
        <taxon>Euthyneura</taxon>
        <taxon>Panpulmonata</taxon>
        <taxon>Sacoglossa</taxon>
        <taxon>Placobranchoidea</taxon>
        <taxon>Plakobranchidae</taxon>
        <taxon>Elysia</taxon>
    </lineage>
</organism>
<reference evidence="2" key="1">
    <citation type="journal article" date="2023" name="G3 (Bethesda)">
        <title>A reference genome for the long-term kleptoplast-retaining sea slug Elysia crispata morphotype clarki.</title>
        <authorList>
            <person name="Eastman K.E."/>
            <person name="Pendleton A.L."/>
            <person name="Shaikh M.A."/>
            <person name="Suttiyut T."/>
            <person name="Ogas R."/>
            <person name="Tomko P."/>
            <person name="Gavelis G."/>
            <person name="Widhalm J.R."/>
            <person name="Wisecaver J.H."/>
        </authorList>
    </citation>
    <scope>NUCLEOTIDE SEQUENCE</scope>
    <source>
        <strain evidence="2">ECLA1</strain>
    </source>
</reference>
<accession>A0AAE0ZGS7</accession>
<gene>
    <name evidence="2" type="ORF">RRG08_060853</name>
</gene>
<dbReference type="Proteomes" id="UP001283361">
    <property type="component" value="Unassembled WGS sequence"/>
</dbReference>
<proteinExistence type="predicted"/>
<sequence length="107" mass="11778">MLNVSPEAKQLKAKGKRSRGRGLSSLSVGSEKGKDELSEAQRNRKKFVDKPHSIPVRLASPDRCLQLSAKVPKLAMAEPGHFRTHRTCYGGQTDAVPRELNKAAKRS</sequence>
<evidence type="ECO:0000313" key="2">
    <source>
        <dbReference type="EMBL" id="KAK3768491.1"/>
    </source>
</evidence>
<keyword evidence="3" id="KW-1185">Reference proteome</keyword>
<feature type="compositionally biased region" description="Basic residues" evidence="1">
    <location>
        <begin position="11"/>
        <end position="20"/>
    </location>
</feature>
<protein>
    <submittedName>
        <fullName evidence="2">Uncharacterized protein</fullName>
    </submittedName>
</protein>
<evidence type="ECO:0000256" key="1">
    <source>
        <dbReference type="SAM" id="MobiDB-lite"/>
    </source>
</evidence>
<name>A0AAE0ZGS7_9GAST</name>